<evidence type="ECO:0000256" key="2">
    <source>
        <dbReference type="ARBA" id="ARBA00009441"/>
    </source>
</evidence>
<dbReference type="EMBL" id="OB675664">
    <property type="protein sequence ID" value="CAD7235951.1"/>
    <property type="molecule type" value="Genomic_DNA"/>
</dbReference>
<dbReference type="GO" id="GO:0006281">
    <property type="term" value="P:DNA repair"/>
    <property type="evidence" value="ECO:0007669"/>
    <property type="project" value="UniProtKB-KW"/>
</dbReference>
<evidence type="ECO:0000256" key="8">
    <source>
        <dbReference type="ARBA" id="ARBA00033408"/>
    </source>
</evidence>
<evidence type="ECO:0000313" key="10">
    <source>
        <dbReference type="EMBL" id="CAD7235951.1"/>
    </source>
</evidence>
<dbReference type="InterPro" id="IPR003395">
    <property type="entry name" value="RecF/RecN/SMC_N"/>
</dbReference>
<evidence type="ECO:0000259" key="9">
    <source>
        <dbReference type="Pfam" id="PF02463"/>
    </source>
</evidence>
<accession>A0A7R8WPZ8</accession>
<evidence type="ECO:0000256" key="7">
    <source>
        <dbReference type="ARBA" id="ARBA00023204"/>
    </source>
</evidence>
<dbReference type="PANTHER" id="PTHR11059:SF0">
    <property type="entry name" value="DNA REPAIR PROTEIN RECN"/>
    <property type="match status" value="1"/>
</dbReference>
<dbReference type="FunFam" id="3.40.50.300:FF:000356">
    <property type="entry name" value="DNA repair protein RecN"/>
    <property type="match status" value="1"/>
</dbReference>
<proteinExistence type="inferred from homology"/>
<keyword evidence="5" id="KW-0227">DNA damage</keyword>
<comment type="function">
    <text evidence="1">May be involved in recombinational repair of damaged DNA.</text>
</comment>
<evidence type="ECO:0000256" key="4">
    <source>
        <dbReference type="ARBA" id="ARBA00022741"/>
    </source>
</evidence>
<feature type="domain" description="RecF/RecN/SMC N-terminal" evidence="9">
    <location>
        <begin position="1"/>
        <end position="508"/>
    </location>
</feature>
<dbReference type="PIRSF" id="PIRSF003128">
    <property type="entry name" value="RecN"/>
    <property type="match status" value="1"/>
</dbReference>
<dbReference type="GO" id="GO:0005524">
    <property type="term" value="F:ATP binding"/>
    <property type="evidence" value="ECO:0007669"/>
    <property type="project" value="UniProtKB-KW"/>
</dbReference>
<keyword evidence="7" id="KW-0234">DNA repair</keyword>
<dbReference type="Gene3D" id="3.40.50.300">
    <property type="entry name" value="P-loop containing nucleotide triphosphate hydrolases"/>
    <property type="match status" value="2"/>
</dbReference>
<name>A0A7R8WPZ8_9CRUS</name>
<evidence type="ECO:0000256" key="6">
    <source>
        <dbReference type="ARBA" id="ARBA00022840"/>
    </source>
</evidence>
<dbReference type="NCBIfam" id="NF008121">
    <property type="entry name" value="PRK10869.1"/>
    <property type="match status" value="1"/>
</dbReference>
<evidence type="ECO:0000256" key="5">
    <source>
        <dbReference type="ARBA" id="ARBA00022763"/>
    </source>
</evidence>
<dbReference type="Pfam" id="PF02463">
    <property type="entry name" value="SMC_N"/>
    <property type="match status" value="1"/>
</dbReference>
<sequence>MLSRLFIRNFAIVDTIDIELQSGLTTVTGETGAGKSILINALNAVLGARTSPDVVRSDADQAEIIGEFALPEGHAALRWLAGNDYDEGGECIVRRIIGERSKASINGRPVSVGQLRELGELLVDIHGQHAHQRLMRVEAHRAILDESGDYLPLLDEVAAAWRTLNALYRQRRELQGDASGDLDETIAFLNFSIEELEAAGVEETAWDELENELKRQSHAKDLIDGIAEVSYQLADNDQGNVSDWLNHAIQRLQELAEYDARLQPCVSQLNEALVLVDESVAELRRSGESVEIDPARLDELDNAAARRLELARKHRSSPESLPELLAEQRQRLQTLTDASALRERIDDDIRDAETAFDAKAAQLTQARQAAAEQLARRVGEEIAELGLGKAKLAIQVDAQEQRSGAGVDRVEFLIAANPGEPLRPLGKVASGGELSRISLAIEVVTSENASVPTMIFDEVDVGIGGRVAEIVGIKLAHLAERAQVLCITHLAQVAARGAQQLTVQKLQDESTRVAVVELDRDQRIEEIARMIGGITLTEQTRAHAREMLEHAR</sequence>
<dbReference type="NCBIfam" id="TIGR00634">
    <property type="entry name" value="recN"/>
    <property type="match status" value="1"/>
</dbReference>
<dbReference type="SUPFAM" id="SSF52540">
    <property type="entry name" value="P-loop containing nucleoside triphosphate hydrolases"/>
    <property type="match status" value="1"/>
</dbReference>
<reference evidence="10" key="1">
    <citation type="submission" date="2020-11" db="EMBL/GenBank/DDBJ databases">
        <authorList>
            <person name="Tran Van P."/>
        </authorList>
    </citation>
    <scope>NUCLEOTIDE SEQUENCE</scope>
</reference>
<protein>
    <recommendedName>
        <fullName evidence="3">DNA repair protein RecN</fullName>
    </recommendedName>
    <alternativeName>
        <fullName evidence="8">Recombination protein N</fullName>
    </alternativeName>
</protein>
<evidence type="ECO:0000256" key="1">
    <source>
        <dbReference type="ARBA" id="ARBA00003618"/>
    </source>
</evidence>
<keyword evidence="4" id="KW-0547">Nucleotide-binding</keyword>
<gene>
    <name evidence="10" type="ORF">CTOB1V02_LOCUS13766</name>
</gene>
<dbReference type="GO" id="GO:0006310">
    <property type="term" value="P:DNA recombination"/>
    <property type="evidence" value="ECO:0007669"/>
    <property type="project" value="InterPro"/>
</dbReference>
<comment type="similarity">
    <text evidence="2">Belongs to the RecN family.</text>
</comment>
<dbReference type="CDD" id="cd03241">
    <property type="entry name" value="ABC_RecN"/>
    <property type="match status" value="2"/>
</dbReference>
<dbReference type="AlphaFoldDB" id="A0A7R8WPZ8"/>
<organism evidence="10">
    <name type="scientific">Cyprideis torosa</name>
    <dbReference type="NCBI Taxonomy" id="163714"/>
    <lineage>
        <taxon>Eukaryota</taxon>
        <taxon>Metazoa</taxon>
        <taxon>Ecdysozoa</taxon>
        <taxon>Arthropoda</taxon>
        <taxon>Crustacea</taxon>
        <taxon>Oligostraca</taxon>
        <taxon>Ostracoda</taxon>
        <taxon>Podocopa</taxon>
        <taxon>Podocopida</taxon>
        <taxon>Cytherocopina</taxon>
        <taxon>Cytheroidea</taxon>
        <taxon>Cytherideidae</taxon>
        <taxon>Cyprideis</taxon>
    </lineage>
</organism>
<dbReference type="FunFam" id="3.40.50.300:FF:000319">
    <property type="entry name" value="DNA repair protein RecN"/>
    <property type="match status" value="1"/>
</dbReference>
<dbReference type="OrthoDB" id="10067922at2759"/>
<keyword evidence="6" id="KW-0067">ATP-binding</keyword>
<evidence type="ECO:0000256" key="3">
    <source>
        <dbReference type="ARBA" id="ARBA00021315"/>
    </source>
</evidence>
<dbReference type="InterPro" id="IPR027417">
    <property type="entry name" value="P-loop_NTPase"/>
</dbReference>
<dbReference type="InterPro" id="IPR004604">
    <property type="entry name" value="DNA_recomb/repair_RecN"/>
</dbReference>
<dbReference type="PANTHER" id="PTHR11059">
    <property type="entry name" value="DNA REPAIR PROTEIN RECN"/>
    <property type="match status" value="1"/>
</dbReference>